<evidence type="ECO:0000256" key="6">
    <source>
        <dbReference type="ARBA" id="ARBA00041297"/>
    </source>
</evidence>
<dbReference type="GO" id="GO:0005324">
    <property type="term" value="F:long-chain fatty acid transmembrane transporter activity"/>
    <property type="evidence" value="ECO:0007669"/>
    <property type="project" value="TreeGrafter"/>
</dbReference>
<dbReference type="GO" id="GO:0005886">
    <property type="term" value="C:plasma membrane"/>
    <property type="evidence" value="ECO:0007669"/>
    <property type="project" value="TreeGrafter"/>
</dbReference>
<organism evidence="10">
    <name type="scientific">Oikopleura dioica</name>
    <name type="common">Tunicate</name>
    <dbReference type="NCBI Taxonomy" id="34765"/>
    <lineage>
        <taxon>Eukaryota</taxon>
        <taxon>Metazoa</taxon>
        <taxon>Chordata</taxon>
        <taxon>Tunicata</taxon>
        <taxon>Appendicularia</taxon>
        <taxon>Copelata</taxon>
        <taxon>Oikopleuridae</taxon>
        <taxon>Oikopleura</taxon>
    </lineage>
</organism>
<evidence type="ECO:0000256" key="2">
    <source>
        <dbReference type="ARBA" id="ARBA00022598"/>
    </source>
</evidence>
<dbReference type="Gene3D" id="3.40.50.12780">
    <property type="entry name" value="N-terminal domain of ligase-like"/>
    <property type="match status" value="1"/>
</dbReference>
<feature type="domain" description="AMP-dependent synthetase/ligase" evidence="9">
    <location>
        <begin position="57"/>
        <end position="122"/>
    </location>
</feature>
<evidence type="ECO:0000256" key="3">
    <source>
        <dbReference type="ARBA" id="ARBA00022741"/>
    </source>
</evidence>
<accession>E4YB28</accession>
<evidence type="ECO:0000256" key="4">
    <source>
        <dbReference type="ARBA" id="ARBA00022840"/>
    </source>
</evidence>
<feature type="chain" id="PRO_5003193872" description="Long-chain-fatty-acid--CoA ligase" evidence="8">
    <location>
        <begin position="20"/>
        <end position="190"/>
    </location>
</feature>
<reference evidence="10" key="1">
    <citation type="journal article" date="2010" name="Science">
        <title>Plasticity of animal genome architecture unmasked by rapid evolution of a pelagic tunicate.</title>
        <authorList>
            <person name="Denoeud F."/>
            <person name="Henriet S."/>
            <person name="Mungpakdee S."/>
            <person name="Aury J.M."/>
            <person name="Da Silva C."/>
            <person name="Brinkmann H."/>
            <person name="Mikhaleva J."/>
            <person name="Olsen L.C."/>
            <person name="Jubin C."/>
            <person name="Canestro C."/>
            <person name="Bouquet J.M."/>
            <person name="Danks G."/>
            <person name="Poulain J."/>
            <person name="Campsteijn C."/>
            <person name="Adamski M."/>
            <person name="Cross I."/>
            <person name="Yadetie F."/>
            <person name="Muffato M."/>
            <person name="Louis A."/>
            <person name="Butcher S."/>
            <person name="Tsagkogeorga G."/>
            <person name="Konrad A."/>
            <person name="Singh S."/>
            <person name="Jensen M.F."/>
            <person name="Cong E.H."/>
            <person name="Eikeseth-Otteraa H."/>
            <person name="Noel B."/>
            <person name="Anthouard V."/>
            <person name="Porcel B.M."/>
            <person name="Kachouri-Lafond R."/>
            <person name="Nishino A."/>
            <person name="Ugolini M."/>
            <person name="Chourrout P."/>
            <person name="Nishida H."/>
            <person name="Aasland R."/>
            <person name="Huzurbazar S."/>
            <person name="Westhof E."/>
            <person name="Delsuc F."/>
            <person name="Lehrach H."/>
            <person name="Reinhardt R."/>
            <person name="Weissenbach J."/>
            <person name="Roy S.W."/>
            <person name="Artiguenave F."/>
            <person name="Postlethwait J.H."/>
            <person name="Manak J.R."/>
            <person name="Thompson E.M."/>
            <person name="Jaillon O."/>
            <person name="Du Pasquier L."/>
            <person name="Boudinot P."/>
            <person name="Liberles D.A."/>
            <person name="Volff J.N."/>
            <person name="Philippe H."/>
            <person name="Lenhard B."/>
            <person name="Roest Crollius H."/>
            <person name="Wincker P."/>
            <person name="Chourrout D."/>
        </authorList>
    </citation>
    <scope>NUCLEOTIDE SEQUENCE [LARGE SCALE GENOMIC DNA]</scope>
</reference>
<dbReference type="GO" id="GO:0005789">
    <property type="term" value="C:endoplasmic reticulum membrane"/>
    <property type="evidence" value="ECO:0007669"/>
    <property type="project" value="TreeGrafter"/>
</dbReference>
<dbReference type="InterPro" id="IPR000873">
    <property type="entry name" value="AMP-dep_synth/lig_dom"/>
</dbReference>
<evidence type="ECO:0000256" key="1">
    <source>
        <dbReference type="ARBA" id="ARBA00006432"/>
    </source>
</evidence>
<comment type="similarity">
    <text evidence="1">Belongs to the ATP-dependent AMP-binding enzyme family.</text>
</comment>
<dbReference type="Pfam" id="PF00501">
    <property type="entry name" value="AMP-binding"/>
    <property type="match status" value="1"/>
</dbReference>
<evidence type="ECO:0000259" key="9">
    <source>
        <dbReference type="Pfam" id="PF00501"/>
    </source>
</evidence>
<dbReference type="GO" id="GO:0004467">
    <property type="term" value="F:long-chain fatty acid-CoA ligase activity"/>
    <property type="evidence" value="ECO:0007669"/>
    <property type="project" value="TreeGrafter"/>
</dbReference>
<evidence type="ECO:0000256" key="8">
    <source>
        <dbReference type="SAM" id="SignalP"/>
    </source>
</evidence>
<evidence type="ECO:0000256" key="7">
    <source>
        <dbReference type="ARBA" id="ARBA00048666"/>
    </source>
</evidence>
<keyword evidence="2" id="KW-0436">Ligase</keyword>
<gene>
    <name evidence="10" type="ORF">GSOID_T00032112001</name>
</gene>
<proteinExistence type="inferred from homology"/>
<feature type="signal peptide" evidence="8">
    <location>
        <begin position="1"/>
        <end position="19"/>
    </location>
</feature>
<protein>
    <recommendedName>
        <fullName evidence="6">Long-chain-fatty-acid--CoA ligase</fullName>
    </recommendedName>
</protein>
<dbReference type="PANTHER" id="PTHR43107:SF15">
    <property type="entry name" value="FATTY ACID TRANSPORT PROTEIN 3, ISOFORM A"/>
    <property type="match status" value="1"/>
</dbReference>
<dbReference type="Proteomes" id="UP000011014">
    <property type="component" value="Unassembled WGS sequence"/>
</dbReference>
<keyword evidence="4" id="KW-0067">ATP-binding</keyword>
<evidence type="ECO:0000256" key="5">
    <source>
        <dbReference type="ARBA" id="ARBA00036527"/>
    </source>
</evidence>
<sequence length="190" mass="21524">MMLAIILFALTVFTAIVVAKRSPTLKRDINAARMLVTMKMMYAWYTWRGFNIPVLWEKTVEKYPGKTALIEAHTGRTFMFSEIDELSNKTAWVLKKFDVKPGSVVAIMMPNSMEYVASWLGAGEIFDELGSGIAVFAYQARDYAKLDKGDIQLVDMAKETFLSNKRKPAEYYPDLTLNSPTLTNVQKSQV</sequence>
<dbReference type="EMBL" id="FN654370">
    <property type="protein sequence ID" value="CBY32765.1"/>
    <property type="molecule type" value="Genomic_DNA"/>
</dbReference>
<name>E4YB28_OIKDI</name>
<dbReference type="SUPFAM" id="SSF56801">
    <property type="entry name" value="Acetyl-CoA synthetase-like"/>
    <property type="match status" value="1"/>
</dbReference>
<dbReference type="PANTHER" id="PTHR43107">
    <property type="entry name" value="LONG-CHAIN FATTY ACID TRANSPORT PROTEIN"/>
    <property type="match status" value="1"/>
</dbReference>
<comment type="catalytic activity">
    <reaction evidence="7">
        <text>tetracosanoate + ATP + CoA = tetracosanoyl-CoA + AMP + diphosphate</text>
        <dbReference type="Rhea" id="RHEA:33639"/>
        <dbReference type="ChEBI" id="CHEBI:30616"/>
        <dbReference type="ChEBI" id="CHEBI:31014"/>
        <dbReference type="ChEBI" id="CHEBI:33019"/>
        <dbReference type="ChEBI" id="CHEBI:57287"/>
        <dbReference type="ChEBI" id="CHEBI:65052"/>
        <dbReference type="ChEBI" id="CHEBI:456215"/>
    </reaction>
    <physiologicalReaction direction="left-to-right" evidence="7">
        <dbReference type="Rhea" id="RHEA:33640"/>
    </physiologicalReaction>
</comment>
<comment type="catalytic activity">
    <reaction evidence="5">
        <text>a very long-chain fatty acid + ATP + CoA = a very long-chain fatty acyl-CoA + AMP + diphosphate</text>
        <dbReference type="Rhea" id="RHEA:54536"/>
        <dbReference type="ChEBI" id="CHEBI:30616"/>
        <dbReference type="ChEBI" id="CHEBI:33019"/>
        <dbReference type="ChEBI" id="CHEBI:57287"/>
        <dbReference type="ChEBI" id="CHEBI:58950"/>
        <dbReference type="ChEBI" id="CHEBI:138261"/>
        <dbReference type="ChEBI" id="CHEBI:456215"/>
    </reaction>
    <physiologicalReaction direction="left-to-right" evidence="5">
        <dbReference type="Rhea" id="RHEA:54537"/>
    </physiologicalReaction>
</comment>
<dbReference type="InterPro" id="IPR042099">
    <property type="entry name" value="ANL_N_sf"/>
</dbReference>
<dbReference type="AlphaFoldDB" id="E4YB28"/>
<evidence type="ECO:0000313" key="10">
    <source>
        <dbReference type="EMBL" id="CBY32765.1"/>
    </source>
</evidence>
<keyword evidence="8" id="KW-0732">Signal</keyword>
<dbReference type="GO" id="GO:0005524">
    <property type="term" value="F:ATP binding"/>
    <property type="evidence" value="ECO:0007669"/>
    <property type="project" value="UniProtKB-KW"/>
</dbReference>
<keyword evidence="3" id="KW-0547">Nucleotide-binding</keyword>
<dbReference type="GO" id="GO:0044539">
    <property type="term" value="P:long-chain fatty acid import into cell"/>
    <property type="evidence" value="ECO:0007669"/>
    <property type="project" value="TreeGrafter"/>
</dbReference>